<dbReference type="EMBL" id="GAIX01014492">
    <property type="protein sequence ID" value="JAA78068.1"/>
    <property type="molecule type" value="Transcribed_RNA"/>
</dbReference>
<feature type="non-terminal residue" evidence="2">
    <location>
        <position position="166"/>
    </location>
</feature>
<keyword evidence="1" id="KW-0732">Signal</keyword>
<feature type="chain" id="PRO_5004531782" evidence="1">
    <location>
        <begin position="20"/>
        <end position="166"/>
    </location>
</feature>
<name>S4NRC5_9NEOP</name>
<protein>
    <submittedName>
        <fullName evidence="2">Uncharacterized protein</fullName>
    </submittedName>
</protein>
<dbReference type="AlphaFoldDB" id="S4NRC5"/>
<accession>S4NRC5</accession>
<organism evidence="2">
    <name type="scientific">Pararge aegeria</name>
    <name type="common">speckled wood butterfly</name>
    <dbReference type="NCBI Taxonomy" id="116150"/>
    <lineage>
        <taxon>Eukaryota</taxon>
        <taxon>Metazoa</taxon>
        <taxon>Ecdysozoa</taxon>
        <taxon>Arthropoda</taxon>
        <taxon>Hexapoda</taxon>
        <taxon>Insecta</taxon>
        <taxon>Pterygota</taxon>
        <taxon>Neoptera</taxon>
        <taxon>Endopterygota</taxon>
        <taxon>Lepidoptera</taxon>
        <taxon>Glossata</taxon>
        <taxon>Ditrysia</taxon>
        <taxon>Papilionoidea</taxon>
        <taxon>Nymphalidae</taxon>
        <taxon>Satyrinae</taxon>
        <taxon>Satyrini</taxon>
        <taxon>Parargina</taxon>
        <taxon>Pararge</taxon>
    </lineage>
</organism>
<reference evidence="2" key="1">
    <citation type="journal article" date="2013" name="BMC Genomics">
        <title>Unscrambling butterfly oogenesis.</title>
        <authorList>
            <person name="Carter J.M."/>
            <person name="Baker S.C."/>
            <person name="Pink R."/>
            <person name="Carter D.R."/>
            <person name="Collins A."/>
            <person name="Tomlin J."/>
            <person name="Gibbs M."/>
            <person name="Breuker C.J."/>
        </authorList>
    </citation>
    <scope>NUCLEOTIDE SEQUENCE</scope>
    <source>
        <tissue evidence="2">Ovary</tissue>
    </source>
</reference>
<evidence type="ECO:0000313" key="2">
    <source>
        <dbReference type="EMBL" id="JAA78068.1"/>
    </source>
</evidence>
<feature type="signal peptide" evidence="1">
    <location>
        <begin position="1"/>
        <end position="19"/>
    </location>
</feature>
<evidence type="ECO:0000256" key="1">
    <source>
        <dbReference type="SAM" id="SignalP"/>
    </source>
</evidence>
<sequence length="166" mass="18293">MISIQPALLVLLFWLKCQGVQNQCWNGYGSGSSWDSYAQSYNYLYGQSAYDYTSSSPAIYISTYPQSSTYDYYQQSSYNAYPNEYQQPIVIVVNGDDNDCDNLGEVLSLVASLSNKPEKEPIYVPYPIPIPCCDSNSDNNCGCGSDYCNSDCGCRNSGCGCSKSDS</sequence>
<reference evidence="2" key="2">
    <citation type="submission" date="2013-05" db="EMBL/GenBank/DDBJ databases">
        <authorList>
            <person name="Carter J.-M."/>
            <person name="Baker S.C."/>
            <person name="Pink R."/>
            <person name="Carter D.R.F."/>
            <person name="Collins A."/>
            <person name="Tomlin J."/>
            <person name="Gibbs M."/>
            <person name="Breuker C.J."/>
        </authorList>
    </citation>
    <scope>NUCLEOTIDE SEQUENCE</scope>
    <source>
        <tissue evidence="2">Ovary</tissue>
    </source>
</reference>
<proteinExistence type="predicted"/>